<comment type="similarity">
    <text evidence="1 2">Belongs to the small heat shock protein (HSP20) family.</text>
</comment>
<dbReference type="InterPro" id="IPR031107">
    <property type="entry name" value="Small_HSP"/>
</dbReference>
<dbReference type="SUPFAM" id="SSF49764">
    <property type="entry name" value="HSP20-like chaperones"/>
    <property type="match status" value="1"/>
</dbReference>
<dbReference type="AlphaFoldDB" id="A0A831W707"/>
<accession>A0A831W707</accession>
<dbReference type="Gene3D" id="2.60.40.790">
    <property type="match status" value="1"/>
</dbReference>
<gene>
    <name evidence="4" type="ORF">ENI96_15400</name>
</gene>
<comment type="caution">
    <text evidence="4">The sequence shown here is derived from an EMBL/GenBank/DDBJ whole genome shotgun (WGS) entry which is preliminary data.</text>
</comment>
<dbReference type="PROSITE" id="PS01031">
    <property type="entry name" value="SHSP"/>
    <property type="match status" value="1"/>
</dbReference>
<dbReference type="InterPro" id="IPR008978">
    <property type="entry name" value="HSP20-like_chaperone"/>
</dbReference>
<dbReference type="Pfam" id="PF00011">
    <property type="entry name" value="HSP20"/>
    <property type="match status" value="1"/>
</dbReference>
<dbReference type="Proteomes" id="UP000886251">
    <property type="component" value="Unassembled WGS sequence"/>
</dbReference>
<sequence>MTLMIRDPWQLMNEWRKEMDRALGYPVTRDDTTVEGGDWTPAVDIKEEDDKYVLHADIPGVNPEEIEVSMDNGVLTIKGERKLESEEEKENYKRIERVHGVFYRRFALPDDADPEKIEAAGKNGVLEVVIPKTEAQKPRKIEVKS</sequence>
<dbReference type="EMBL" id="DRKP01000191">
    <property type="protein sequence ID" value="HEB97803.1"/>
    <property type="molecule type" value="Genomic_DNA"/>
</dbReference>
<protein>
    <submittedName>
        <fullName evidence="4">Hsp20/alpha crystallin family protein</fullName>
    </submittedName>
</protein>
<organism evidence="4">
    <name type="scientific">Sedimenticola thiotaurini</name>
    <dbReference type="NCBI Taxonomy" id="1543721"/>
    <lineage>
        <taxon>Bacteria</taxon>
        <taxon>Pseudomonadati</taxon>
        <taxon>Pseudomonadota</taxon>
        <taxon>Gammaproteobacteria</taxon>
        <taxon>Chromatiales</taxon>
        <taxon>Sedimenticolaceae</taxon>
        <taxon>Sedimenticola</taxon>
    </lineage>
</organism>
<dbReference type="CDD" id="cd06464">
    <property type="entry name" value="ACD_sHsps-like"/>
    <property type="match status" value="1"/>
</dbReference>
<evidence type="ECO:0000313" key="4">
    <source>
        <dbReference type="EMBL" id="HEB97803.1"/>
    </source>
</evidence>
<dbReference type="InterPro" id="IPR002068">
    <property type="entry name" value="A-crystallin/Hsp20_dom"/>
</dbReference>
<reference evidence="4" key="1">
    <citation type="journal article" date="2020" name="mSystems">
        <title>Genome- and Community-Level Interaction Insights into Carbon Utilization and Element Cycling Functions of Hydrothermarchaeota in Hydrothermal Sediment.</title>
        <authorList>
            <person name="Zhou Z."/>
            <person name="Liu Y."/>
            <person name="Xu W."/>
            <person name="Pan J."/>
            <person name="Luo Z.H."/>
            <person name="Li M."/>
        </authorList>
    </citation>
    <scope>NUCLEOTIDE SEQUENCE [LARGE SCALE GENOMIC DNA]</scope>
    <source>
        <strain evidence="4">HyVt-443</strain>
    </source>
</reference>
<feature type="domain" description="SHSP" evidence="3">
    <location>
        <begin position="34"/>
        <end position="145"/>
    </location>
</feature>
<dbReference type="PANTHER" id="PTHR11527">
    <property type="entry name" value="HEAT-SHOCK PROTEIN 20 FAMILY MEMBER"/>
    <property type="match status" value="1"/>
</dbReference>
<evidence type="ECO:0000256" key="1">
    <source>
        <dbReference type="PROSITE-ProRule" id="PRU00285"/>
    </source>
</evidence>
<evidence type="ECO:0000256" key="2">
    <source>
        <dbReference type="RuleBase" id="RU003616"/>
    </source>
</evidence>
<name>A0A831W707_9GAMM</name>
<proteinExistence type="inferred from homology"/>
<evidence type="ECO:0000259" key="3">
    <source>
        <dbReference type="PROSITE" id="PS01031"/>
    </source>
</evidence>